<organism evidence="2">
    <name type="scientific">mine drainage metagenome</name>
    <dbReference type="NCBI Taxonomy" id="410659"/>
    <lineage>
        <taxon>unclassified sequences</taxon>
        <taxon>metagenomes</taxon>
        <taxon>ecological metagenomes</taxon>
    </lineage>
</organism>
<keyword evidence="1" id="KW-0472">Membrane</keyword>
<gene>
    <name evidence="2" type="ORF">GALL_309660</name>
</gene>
<dbReference type="EMBL" id="MLJW01000436">
    <property type="protein sequence ID" value="OIQ87178.1"/>
    <property type="molecule type" value="Genomic_DNA"/>
</dbReference>
<evidence type="ECO:0000313" key="2">
    <source>
        <dbReference type="EMBL" id="OIQ87178.1"/>
    </source>
</evidence>
<keyword evidence="1" id="KW-0812">Transmembrane</keyword>
<name>A0A1J5QV50_9ZZZZ</name>
<feature type="transmembrane region" description="Helical" evidence="1">
    <location>
        <begin position="130"/>
        <end position="148"/>
    </location>
</feature>
<feature type="transmembrane region" description="Helical" evidence="1">
    <location>
        <begin position="103"/>
        <end position="123"/>
    </location>
</feature>
<accession>A0A1J5QV50</accession>
<reference evidence="2" key="1">
    <citation type="submission" date="2016-10" db="EMBL/GenBank/DDBJ databases">
        <title>Sequence of Gallionella enrichment culture.</title>
        <authorList>
            <person name="Poehlein A."/>
            <person name="Muehling M."/>
            <person name="Daniel R."/>
        </authorList>
    </citation>
    <scope>NUCLEOTIDE SEQUENCE</scope>
</reference>
<protein>
    <recommendedName>
        <fullName evidence="3">EamA-like transporter family protein</fullName>
    </recommendedName>
</protein>
<feature type="transmembrane region" description="Helical" evidence="1">
    <location>
        <begin position="215"/>
        <end position="234"/>
    </location>
</feature>
<proteinExistence type="predicted"/>
<keyword evidence="1" id="KW-1133">Transmembrane helix</keyword>
<sequence>MTAGTPTLPLHPAPGAGPREVASALLWTTQPVAIAVAANSVPPLLQATVATSSALLLLWLWTRWHNVPVLAQDDSLAPGTLLGLLFSARLGLLYLAISEISAPLAMVLTFGALVALHAGRALVQRGRVAVSLAAIALAAAAVLLGLLLANGWGAFWALVAGLLWSREALLARHPRLAHCGGEKIMFYQLIGAAVTLPVASVVAGDNWLLEPSRAGLVSLGVQILVGGLALPLLWFAPGAAQRPRPLAALALVAPLATLALQTWIVGWPGPLVGTACLLLTAAAWLTTRRG</sequence>
<evidence type="ECO:0000256" key="1">
    <source>
        <dbReference type="SAM" id="Phobius"/>
    </source>
</evidence>
<evidence type="ECO:0008006" key="3">
    <source>
        <dbReference type="Google" id="ProtNLM"/>
    </source>
</evidence>
<comment type="caution">
    <text evidence="2">The sequence shown here is derived from an EMBL/GenBank/DDBJ whole genome shotgun (WGS) entry which is preliminary data.</text>
</comment>
<dbReference type="AlphaFoldDB" id="A0A1J5QV50"/>
<feature type="transmembrane region" description="Helical" evidence="1">
    <location>
        <begin position="270"/>
        <end position="287"/>
    </location>
</feature>
<feature type="transmembrane region" description="Helical" evidence="1">
    <location>
        <begin position="184"/>
        <end position="203"/>
    </location>
</feature>